<comment type="caution">
    <text evidence="2">The sequence shown here is derived from an EMBL/GenBank/DDBJ whole genome shotgun (WGS) entry which is preliminary data.</text>
</comment>
<feature type="signal peptide" evidence="1">
    <location>
        <begin position="1"/>
        <end position="20"/>
    </location>
</feature>
<organism evidence="2 3">
    <name type="scientific">Protea cynaroides</name>
    <dbReference type="NCBI Taxonomy" id="273540"/>
    <lineage>
        <taxon>Eukaryota</taxon>
        <taxon>Viridiplantae</taxon>
        <taxon>Streptophyta</taxon>
        <taxon>Embryophyta</taxon>
        <taxon>Tracheophyta</taxon>
        <taxon>Spermatophyta</taxon>
        <taxon>Magnoliopsida</taxon>
        <taxon>Proteales</taxon>
        <taxon>Proteaceae</taxon>
        <taxon>Protea</taxon>
    </lineage>
</organism>
<keyword evidence="1" id="KW-0732">Signal</keyword>
<dbReference type="EMBL" id="JAMYWD010000008">
    <property type="protein sequence ID" value="KAJ4963674.1"/>
    <property type="molecule type" value="Genomic_DNA"/>
</dbReference>
<proteinExistence type="predicted"/>
<reference evidence="2" key="1">
    <citation type="journal article" date="2023" name="Plant J.">
        <title>The genome of the king protea, Protea cynaroides.</title>
        <authorList>
            <person name="Chang J."/>
            <person name="Duong T.A."/>
            <person name="Schoeman C."/>
            <person name="Ma X."/>
            <person name="Roodt D."/>
            <person name="Barker N."/>
            <person name="Li Z."/>
            <person name="Van de Peer Y."/>
            <person name="Mizrachi E."/>
        </authorList>
    </citation>
    <scope>NUCLEOTIDE SEQUENCE</scope>
    <source>
        <tissue evidence="2">Young leaves</tissue>
    </source>
</reference>
<accession>A0A9Q0HD75</accession>
<feature type="chain" id="PRO_5040507919" evidence="1">
    <location>
        <begin position="21"/>
        <end position="106"/>
    </location>
</feature>
<keyword evidence="3" id="KW-1185">Reference proteome</keyword>
<evidence type="ECO:0000256" key="1">
    <source>
        <dbReference type="SAM" id="SignalP"/>
    </source>
</evidence>
<protein>
    <submittedName>
        <fullName evidence="2">Uncharacterized protein</fullName>
    </submittedName>
</protein>
<dbReference type="Proteomes" id="UP001141806">
    <property type="component" value="Unassembled WGS sequence"/>
</dbReference>
<evidence type="ECO:0000313" key="2">
    <source>
        <dbReference type="EMBL" id="KAJ4963674.1"/>
    </source>
</evidence>
<sequence length="106" mass="11689">MLEPILIPLSVALPIAMTDAQVEGAGPSRSKRLRQEVEETLNRQSEGGSFLTFGPVEAGENSPMWINEDFKLELSGLGRPLTVCTLFHLLNKDRPDIVFFYGNSAL</sequence>
<gene>
    <name evidence="2" type="ORF">NE237_023613</name>
</gene>
<name>A0A9Q0HD75_9MAGN</name>
<evidence type="ECO:0000313" key="3">
    <source>
        <dbReference type="Proteomes" id="UP001141806"/>
    </source>
</evidence>
<dbReference type="AlphaFoldDB" id="A0A9Q0HD75"/>